<name>C9SIR1_VERA1</name>
<reference evidence="13" key="1">
    <citation type="journal article" date="2011" name="PLoS Pathog.">
        <title>Comparative genomics yields insights into niche adaptation of plant vascular wilt pathogens.</title>
        <authorList>
            <person name="Klosterman S.J."/>
            <person name="Subbarao K.V."/>
            <person name="Kang S."/>
            <person name="Veronese P."/>
            <person name="Gold S.E."/>
            <person name="Thomma B.P.H.J."/>
            <person name="Chen Z."/>
            <person name="Henrissat B."/>
            <person name="Lee Y.-H."/>
            <person name="Park J."/>
            <person name="Garcia-Pedrajas M.D."/>
            <person name="Barbara D.J."/>
            <person name="Anchieta A."/>
            <person name="de Jonge R."/>
            <person name="Santhanam P."/>
            <person name="Maruthachalam K."/>
            <person name="Atallah Z."/>
            <person name="Amyotte S.G."/>
            <person name="Paz Z."/>
            <person name="Inderbitzin P."/>
            <person name="Hayes R.J."/>
            <person name="Heiman D.I."/>
            <person name="Young S."/>
            <person name="Zeng Q."/>
            <person name="Engels R."/>
            <person name="Galagan J."/>
            <person name="Cuomo C.A."/>
            <person name="Dobinson K.F."/>
            <person name="Ma L.-J."/>
        </authorList>
    </citation>
    <scope>NUCLEOTIDE SEQUENCE [LARGE SCALE GENOMIC DNA]</scope>
    <source>
        <strain evidence="13">VaMs.102 / ATCC MYA-4576 / FGSC 10136</strain>
    </source>
</reference>
<feature type="active site" description="Proton donor" evidence="7">
    <location>
        <position position="306"/>
    </location>
</feature>
<dbReference type="KEGG" id="val:VDBG_04943"/>
<keyword evidence="13" id="KW-1185">Reference proteome</keyword>
<dbReference type="EMBL" id="DS985218">
    <property type="protein sequence ID" value="EEY18834.1"/>
    <property type="molecule type" value="Genomic_DNA"/>
</dbReference>
<evidence type="ECO:0000256" key="7">
    <source>
        <dbReference type="PIRSR" id="PIRSR001093-1"/>
    </source>
</evidence>
<dbReference type="eggNOG" id="KOG2499">
    <property type="taxonomic scope" value="Eukaryota"/>
</dbReference>
<evidence type="ECO:0000256" key="8">
    <source>
        <dbReference type="SAM" id="MobiDB-lite"/>
    </source>
</evidence>
<dbReference type="AlphaFoldDB" id="C9SIR1"/>
<evidence type="ECO:0000313" key="12">
    <source>
        <dbReference type="EMBL" id="EEY18834.1"/>
    </source>
</evidence>
<feature type="compositionally biased region" description="Polar residues" evidence="8">
    <location>
        <begin position="138"/>
        <end position="153"/>
    </location>
</feature>
<dbReference type="InterPro" id="IPR029018">
    <property type="entry name" value="Hex-like_dom2"/>
</dbReference>
<dbReference type="SUPFAM" id="SSF55545">
    <property type="entry name" value="beta-N-acetylhexosaminidase-like domain"/>
    <property type="match status" value="1"/>
</dbReference>
<dbReference type="PANTHER" id="PTHR22600">
    <property type="entry name" value="BETA-HEXOSAMINIDASE"/>
    <property type="match status" value="1"/>
</dbReference>
<evidence type="ECO:0000256" key="5">
    <source>
        <dbReference type="ARBA" id="ARBA00023180"/>
    </source>
</evidence>
<evidence type="ECO:0000259" key="10">
    <source>
        <dbReference type="Pfam" id="PF00728"/>
    </source>
</evidence>
<keyword evidence="9" id="KW-0732">Signal</keyword>
<dbReference type="GO" id="GO:0016231">
    <property type="term" value="F:beta-N-acetylglucosaminidase activity"/>
    <property type="evidence" value="ECO:0007669"/>
    <property type="project" value="TreeGrafter"/>
</dbReference>
<proteinExistence type="inferred from homology"/>
<evidence type="ECO:0000256" key="4">
    <source>
        <dbReference type="ARBA" id="ARBA00022801"/>
    </source>
</evidence>
<dbReference type="SUPFAM" id="SSF51445">
    <property type="entry name" value="(Trans)glycosidases"/>
    <property type="match status" value="1"/>
</dbReference>
<dbReference type="Gene3D" id="3.30.379.10">
    <property type="entry name" value="Chitobiase/beta-hexosaminidase domain 2-like"/>
    <property type="match status" value="1"/>
</dbReference>
<dbReference type="InterPro" id="IPR015883">
    <property type="entry name" value="Glyco_hydro_20_cat"/>
</dbReference>
<dbReference type="Pfam" id="PF00728">
    <property type="entry name" value="Glyco_hydro_20"/>
    <property type="match status" value="1"/>
</dbReference>
<keyword evidence="5" id="KW-0325">Glycoprotein</keyword>
<accession>C9SIR1</accession>
<evidence type="ECO:0000256" key="6">
    <source>
        <dbReference type="ARBA" id="ARBA00023295"/>
    </source>
</evidence>
<evidence type="ECO:0000256" key="1">
    <source>
        <dbReference type="ARBA" id="ARBA00001231"/>
    </source>
</evidence>
<dbReference type="GO" id="GO:0016020">
    <property type="term" value="C:membrane"/>
    <property type="evidence" value="ECO:0007669"/>
    <property type="project" value="TreeGrafter"/>
</dbReference>
<gene>
    <name evidence="12" type="ORF">VDBG_04943</name>
</gene>
<keyword evidence="4" id="KW-0378">Hydrolase</keyword>
<dbReference type="Gene3D" id="3.20.20.80">
    <property type="entry name" value="Glycosidases"/>
    <property type="match status" value="1"/>
</dbReference>
<keyword evidence="6" id="KW-0326">Glycosidase</keyword>
<dbReference type="PIRSF" id="PIRSF001093">
    <property type="entry name" value="B-hxosamndse_ab_euk"/>
    <property type="match status" value="1"/>
</dbReference>
<evidence type="ECO:0000256" key="3">
    <source>
        <dbReference type="ARBA" id="ARBA00012663"/>
    </source>
</evidence>
<comment type="catalytic activity">
    <reaction evidence="1">
        <text>Hydrolysis of terminal non-reducing N-acetyl-D-hexosamine residues in N-acetyl-beta-D-hexosaminides.</text>
        <dbReference type="EC" id="3.2.1.52"/>
    </reaction>
</comment>
<feature type="domain" description="Beta-hexosaminidase eukaryotic type N-terminal" evidence="11">
    <location>
        <begin position="20"/>
        <end position="193"/>
    </location>
</feature>
<dbReference type="GO" id="GO:0005975">
    <property type="term" value="P:carbohydrate metabolic process"/>
    <property type="evidence" value="ECO:0007669"/>
    <property type="project" value="InterPro"/>
</dbReference>
<dbReference type="STRING" id="526221.C9SIR1"/>
<evidence type="ECO:0000313" key="13">
    <source>
        <dbReference type="Proteomes" id="UP000008698"/>
    </source>
</evidence>
<dbReference type="OrthoDB" id="428480at2759"/>
<dbReference type="Proteomes" id="UP000008698">
    <property type="component" value="Unassembled WGS sequence"/>
</dbReference>
<dbReference type="Pfam" id="PF14845">
    <property type="entry name" value="Glycohydro_20b2"/>
    <property type="match status" value="1"/>
</dbReference>
<dbReference type="OMA" id="ATEWNIT"/>
<dbReference type="HOGENOM" id="CLU_007082_0_2_1"/>
<sequence length="440" mass="49400">MHLSSILLTSLTLALTQASIWPAPKKLTTGNTTLFIDESLKITYNGDPVRWNSPSLHDTGGAFAQDAETLLNMQLPYTYSYKPDTSCAWSSKAVIQGAVSRSLNSIFHQNFVPWMLHEKNSQFEPDVHGSGQGRVKSLSITQNSKNDSESPYTSLAEDIDESYTLSLSEEGVAEIKAPTAIGVLRALESFSQLFYSHTTGKIGAYRKGLSYTPEDIQYIHEYAVHRGVQVIVEIDMPGHTGSIAFAYPELIVAYNQQPYQWWCAEPPCGAFKLNSTAVDSFLDKLFDDLLPRVAPYTAYFHTGGDELNKNDSMLDEGVRSNSSQVLQPLLQRFMDKNHARVRKHGLVPMVWEEMATEWNITMGKDVVVQTWLGEPSIKQVTGLGHKVIDSNYNFWYLDCGRGHWLNFDNGAAFKAFYPFQDWCSPAKGWRLIYSHDPARA</sequence>
<feature type="chain" id="PRO_5003002909" description="beta-N-acetylhexosaminidase" evidence="9">
    <location>
        <begin position="19"/>
        <end position="440"/>
    </location>
</feature>
<dbReference type="GeneID" id="9536752"/>
<dbReference type="GO" id="GO:0030203">
    <property type="term" value="P:glycosaminoglycan metabolic process"/>
    <property type="evidence" value="ECO:0007669"/>
    <property type="project" value="TreeGrafter"/>
</dbReference>
<feature type="region of interest" description="Disordered" evidence="8">
    <location>
        <begin position="123"/>
        <end position="153"/>
    </location>
</feature>
<dbReference type="InterPro" id="IPR017853">
    <property type="entry name" value="GH"/>
</dbReference>
<comment type="similarity">
    <text evidence="2">Belongs to the glycosyl hydrolase 20 family.</text>
</comment>
<dbReference type="EC" id="3.2.1.52" evidence="3"/>
<dbReference type="InterPro" id="IPR025705">
    <property type="entry name" value="Beta_hexosaminidase_sua/sub"/>
</dbReference>
<dbReference type="InterPro" id="IPR029019">
    <property type="entry name" value="HEX_eukaryotic_N"/>
</dbReference>
<evidence type="ECO:0000259" key="11">
    <source>
        <dbReference type="Pfam" id="PF14845"/>
    </source>
</evidence>
<feature type="signal peptide" evidence="9">
    <location>
        <begin position="1"/>
        <end position="18"/>
    </location>
</feature>
<evidence type="ECO:0000256" key="2">
    <source>
        <dbReference type="ARBA" id="ARBA00006285"/>
    </source>
</evidence>
<protein>
    <recommendedName>
        <fullName evidence="3">beta-N-acetylhexosaminidase</fullName>
        <ecNumber evidence="3">3.2.1.52</ecNumber>
    </recommendedName>
</protein>
<organism evidence="13">
    <name type="scientific">Verticillium alfalfae (strain VaMs.102 / ATCC MYA-4576 / FGSC 10136)</name>
    <name type="common">Verticillium wilt of alfalfa</name>
    <name type="synonym">Verticillium albo-atrum</name>
    <dbReference type="NCBI Taxonomy" id="526221"/>
    <lineage>
        <taxon>Eukaryota</taxon>
        <taxon>Fungi</taxon>
        <taxon>Dikarya</taxon>
        <taxon>Ascomycota</taxon>
        <taxon>Pezizomycotina</taxon>
        <taxon>Sordariomycetes</taxon>
        <taxon>Hypocreomycetidae</taxon>
        <taxon>Glomerellales</taxon>
        <taxon>Plectosphaerellaceae</taxon>
        <taxon>Verticillium</taxon>
    </lineage>
</organism>
<evidence type="ECO:0000256" key="9">
    <source>
        <dbReference type="SAM" id="SignalP"/>
    </source>
</evidence>
<feature type="domain" description="Glycoside hydrolase family 20 catalytic" evidence="10">
    <location>
        <begin position="206"/>
        <end position="430"/>
    </location>
</feature>
<dbReference type="PANTHER" id="PTHR22600:SF58">
    <property type="entry name" value="BETA-HEXOSAMINIDASE"/>
    <property type="match status" value="1"/>
</dbReference>
<dbReference type="RefSeq" id="XP_003005337.1">
    <property type="nucleotide sequence ID" value="XM_003005291.1"/>
</dbReference>